<sequence>MSDAAALEAFLEKWRARWPEWAIAQVFLAPAERPLAQAWLALRAELAEAAWGGEDPTPGAAKLGWWEQELHGWARGARRHPLGLALQKQPVDWAALATALPALRLRRVPEGDRAATLAGLAPLAAVLAQLSARLFAVTTASTPEAMAEALLAEWVLLLPQRGVPAAGTALSDLLALPALRAGARSERIQAGLVRARLRRLAAGRRPPLPAPLALLTAWRAARG</sequence>
<keyword evidence="2" id="KW-1185">Reference proteome</keyword>
<organism evidence="1 2">
    <name type="scientific">Thermomonas haemolytica</name>
    <dbReference type="NCBI Taxonomy" id="141949"/>
    <lineage>
        <taxon>Bacteria</taxon>
        <taxon>Pseudomonadati</taxon>
        <taxon>Pseudomonadota</taxon>
        <taxon>Gammaproteobacteria</taxon>
        <taxon>Lysobacterales</taxon>
        <taxon>Lysobacteraceae</taxon>
        <taxon>Thermomonas</taxon>
    </lineage>
</organism>
<comment type="caution">
    <text evidence="1">The sequence shown here is derived from an EMBL/GenBank/DDBJ whole genome shotgun (WGS) entry which is preliminary data.</text>
</comment>
<dbReference type="Proteomes" id="UP000295414">
    <property type="component" value="Unassembled WGS sequence"/>
</dbReference>
<dbReference type="AlphaFoldDB" id="A0A4V2V2Q6"/>
<accession>A0A4V2V2Q6</accession>
<dbReference type="SUPFAM" id="SSF48576">
    <property type="entry name" value="Terpenoid synthases"/>
    <property type="match status" value="1"/>
</dbReference>
<evidence type="ECO:0000313" key="1">
    <source>
        <dbReference type="EMBL" id="TCT26002.1"/>
    </source>
</evidence>
<evidence type="ECO:0000313" key="2">
    <source>
        <dbReference type="Proteomes" id="UP000295414"/>
    </source>
</evidence>
<dbReference type="EMBL" id="SMAP01000001">
    <property type="protein sequence ID" value="TCT26002.1"/>
    <property type="molecule type" value="Genomic_DNA"/>
</dbReference>
<dbReference type="InterPro" id="IPR008949">
    <property type="entry name" value="Isoprenoid_synthase_dom_sf"/>
</dbReference>
<dbReference type="OrthoDB" id="5959054at2"/>
<dbReference type="RefSeq" id="WP_114959113.1">
    <property type="nucleotide sequence ID" value="NZ_MSZW01000024.1"/>
</dbReference>
<gene>
    <name evidence="1" type="ORF">EDC34_101329</name>
</gene>
<reference evidence="1 2" key="1">
    <citation type="submission" date="2019-03" db="EMBL/GenBank/DDBJ databases">
        <title>Genomic Encyclopedia of Type Strains, Phase IV (KMG-IV): sequencing the most valuable type-strain genomes for metagenomic binning, comparative biology and taxonomic classification.</title>
        <authorList>
            <person name="Goeker M."/>
        </authorList>
    </citation>
    <scope>NUCLEOTIDE SEQUENCE [LARGE SCALE GENOMIC DNA]</scope>
    <source>
        <strain evidence="1 2">DSM 13605</strain>
    </source>
</reference>
<proteinExistence type="predicted"/>
<protein>
    <submittedName>
        <fullName evidence="1">Phytoene/squalene synthetase</fullName>
    </submittedName>
</protein>
<name>A0A4V2V2Q6_9GAMM</name>